<sequence length="61" mass="7022">MYHRPRGNATPIHHKKTGKRILAGIRFGLRLKLYENIDSNIHKGSNHHHHGSQHPQTVNVD</sequence>
<organism evidence="2 3">
    <name type="scientific">Desmospora profundinema</name>
    <dbReference type="NCBI Taxonomy" id="1571184"/>
    <lineage>
        <taxon>Bacteria</taxon>
        <taxon>Bacillati</taxon>
        <taxon>Bacillota</taxon>
        <taxon>Bacilli</taxon>
        <taxon>Bacillales</taxon>
        <taxon>Thermoactinomycetaceae</taxon>
        <taxon>Desmospora</taxon>
    </lineage>
</organism>
<dbReference type="EMBL" id="JAVDQG010000005">
    <property type="protein sequence ID" value="MDR6226383.1"/>
    <property type="molecule type" value="Genomic_DNA"/>
</dbReference>
<feature type="region of interest" description="Disordered" evidence="1">
    <location>
        <begin position="40"/>
        <end position="61"/>
    </location>
</feature>
<comment type="caution">
    <text evidence="2">The sequence shown here is derived from an EMBL/GenBank/DDBJ whole genome shotgun (WGS) entry which is preliminary data.</text>
</comment>
<dbReference type="Proteomes" id="UP001185012">
    <property type="component" value="Unassembled WGS sequence"/>
</dbReference>
<keyword evidence="3" id="KW-1185">Reference proteome</keyword>
<gene>
    <name evidence="2" type="ORF">JOE21_002390</name>
</gene>
<proteinExistence type="predicted"/>
<evidence type="ECO:0000256" key="1">
    <source>
        <dbReference type="SAM" id="MobiDB-lite"/>
    </source>
</evidence>
<name>A0ABU1IPQ3_9BACL</name>
<evidence type="ECO:0000313" key="3">
    <source>
        <dbReference type="Proteomes" id="UP001185012"/>
    </source>
</evidence>
<protein>
    <submittedName>
        <fullName evidence="2">Uncharacterized protein</fullName>
    </submittedName>
</protein>
<accession>A0ABU1IPQ3</accession>
<evidence type="ECO:0000313" key="2">
    <source>
        <dbReference type="EMBL" id="MDR6226383.1"/>
    </source>
</evidence>
<reference evidence="2 3" key="1">
    <citation type="submission" date="2023-07" db="EMBL/GenBank/DDBJ databases">
        <title>Genomic Encyclopedia of Type Strains, Phase IV (KMG-IV): sequencing the most valuable type-strain genomes for metagenomic binning, comparative biology and taxonomic classification.</title>
        <authorList>
            <person name="Goeker M."/>
        </authorList>
    </citation>
    <scope>NUCLEOTIDE SEQUENCE [LARGE SCALE GENOMIC DNA]</scope>
    <source>
        <strain evidence="2 3">DSM 45903</strain>
    </source>
</reference>